<dbReference type="Proteomes" id="UP000030755">
    <property type="component" value="Unassembled WGS sequence"/>
</dbReference>
<dbReference type="EMBL" id="KE560848">
    <property type="protein sequence ID" value="EPZ35241.1"/>
    <property type="molecule type" value="Genomic_DNA"/>
</dbReference>
<gene>
    <name evidence="2" type="ORF">O9G_000637</name>
    <name evidence="3" type="ORF">ROZALSC1DRAFT_28464</name>
</gene>
<dbReference type="OrthoDB" id="10506974at2759"/>
<feature type="transmembrane region" description="Helical" evidence="1">
    <location>
        <begin position="130"/>
        <end position="148"/>
    </location>
</feature>
<feature type="transmembrane region" description="Helical" evidence="1">
    <location>
        <begin position="17"/>
        <end position="35"/>
    </location>
</feature>
<evidence type="ECO:0000256" key="1">
    <source>
        <dbReference type="SAM" id="Phobius"/>
    </source>
</evidence>
<sequence>MADNIIEPRLNEIAMNLMYTVLIGLVMMAMLALRFSKMYGTPTYRVLQWIYVHELIYCFCQQILNGYSLLVPLSDYHVWYLLMIKFIECYSKNAHHLFTLVSAVLYMDISCATTLFPMKNIINDARKHTMVNIAIVASCLITASVALASQNQILKRTNYMFISNTDPILLEVIIYSFGWTSIFCFLVLIIKGYDYYTHRSKEDHSQKVSTTLIILRISALMCVLQNIVAVFITIIPGVAGVDQSNDPWLTILNVSSLIAVPVDLFLPLYSMYIDNRFPSAHSRSKKNISGFHSNPLVNGHAIIGSGNIMKHEQSTLKKMSSVTDAGNQKNSVIH</sequence>
<reference evidence="2 4" key="1">
    <citation type="journal article" date="2013" name="Curr. Biol.">
        <title>Shared signatures of parasitism and phylogenomics unite Cryptomycota and microsporidia.</title>
        <authorList>
            <person name="James T.Y."/>
            <person name="Pelin A."/>
            <person name="Bonen L."/>
            <person name="Ahrendt S."/>
            <person name="Sain D."/>
            <person name="Corradi N."/>
            <person name="Stajich J.E."/>
        </authorList>
    </citation>
    <scope>NUCLEOTIDE SEQUENCE [LARGE SCALE GENOMIC DNA]</scope>
    <source>
        <strain evidence="2 4">CSF55</strain>
        <strain evidence="2 4">CSF55</strain>
    </source>
</reference>
<keyword evidence="1" id="KW-0472">Membrane</keyword>
<feature type="transmembrane region" description="Helical" evidence="1">
    <location>
        <begin position="94"/>
        <end position="118"/>
    </location>
</feature>
<feature type="transmembrane region" description="Helical" evidence="1">
    <location>
        <begin position="247"/>
        <end position="269"/>
    </location>
</feature>
<keyword evidence="1" id="KW-1133">Transmembrane helix</keyword>
<evidence type="ECO:0000313" key="4">
    <source>
        <dbReference type="Proteomes" id="UP000030755"/>
    </source>
</evidence>
<name>A0A075B2Q0_ROZAC</name>
<accession>A0A075B2Q0</accession>
<keyword evidence="1" id="KW-0812">Transmembrane</keyword>
<protein>
    <submittedName>
        <fullName evidence="2">Uncharacterized protein</fullName>
    </submittedName>
</protein>
<reference evidence="3" key="3">
    <citation type="submission" date="2018-08" db="EMBL/GenBank/DDBJ databases">
        <title>Leveraging single-cell genomics to expand the Fungal Tree of Life.</title>
        <authorList>
            <consortium name="DOE Joint Genome Institute"/>
            <person name="Ahrendt S.R."/>
            <person name="Quandt C.A."/>
            <person name="Ciobanu D."/>
            <person name="Clum A."/>
            <person name="Salamov A."/>
            <person name="Andreopoulos B."/>
            <person name="Cheng J.-F."/>
            <person name="Woyke T."/>
            <person name="Pelin A."/>
            <person name="Henrissat B."/>
            <person name="Reynolds N."/>
            <person name="Benny G.L."/>
            <person name="Smith M.E."/>
            <person name="James T.Y."/>
            <person name="Grigoriev I.V."/>
        </authorList>
    </citation>
    <scope>NUCLEOTIDE SEQUENCE</scope>
    <source>
        <strain evidence="3">CSF55</strain>
    </source>
</reference>
<keyword evidence="4" id="KW-1185">Reference proteome</keyword>
<evidence type="ECO:0000313" key="5">
    <source>
        <dbReference type="Proteomes" id="UP000281549"/>
    </source>
</evidence>
<evidence type="ECO:0000313" key="3">
    <source>
        <dbReference type="EMBL" id="RKP19998.1"/>
    </source>
</evidence>
<proteinExistence type="predicted"/>
<reference evidence="5" key="2">
    <citation type="journal article" date="2018" name="Nat. Microbiol.">
        <title>Leveraging single-cell genomics to expand the fungal tree of life.</title>
        <authorList>
            <person name="Ahrendt S.R."/>
            <person name="Quandt C.A."/>
            <person name="Ciobanu D."/>
            <person name="Clum A."/>
            <person name="Salamov A."/>
            <person name="Andreopoulos B."/>
            <person name="Cheng J.F."/>
            <person name="Woyke T."/>
            <person name="Pelin A."/>
            <person name="Henrissat B."/>
            <person name="Reynolds N.K."/>
            <person name="Benny G.L."/>
            <person name="Smith M.E."/>
            <person name="James T.Y."/>
            <person name="Grigoriev I.V."/>
        </authorList>
    </citation>
    <scope>NUCLEOTIDE SEQUENCE [LARGE SCALE GENOMIC DNA]</scope>
    <source>
        <strain evidence="5">CSF55</strain>
    </source>
</reference>
<feature type="transmembrane region" description="Helical" evidence="1">
    <location>
        <begin position="168"/>
        <end position="190"/>
    </location>
</feature>
<organism evidence="2 4">
    <name type="scientific">Rozella allomycis (strain CSF55)</name>
    <dbReference type="NCBI Taxonomy" id="988480"/>
    <lineage>
        <taxon>Eukaryota</taxon>
        <taxon>Fungi</taxon>
        <taxon>Fungi incertae sedis</taxon>
        <taxon>Cryptomycota</taxon>
        <taxon>Cryptomycota incertae sedis</taxon>
        <taxon>Rozella</taxon>
    </lineage>
</organism>
<dbReference type="Proteomes" id="UP000281549">
    <property type="component" value="Unassembled WGS sequence"/>
</dbReference>
<feature type="transmembrane region" description="Helical" evidence="1">
    <location>
        <begin position="211"/>
        <end position="235"/>
    </location>
</feature>
<dbReference type="HOGENOM" id="CLU_831964_0_0_1"/>
<evidence type="ECO:0000313" key="2">
    <source>
        <dbReference type="EMBL" id="EPZ35241.1"/>
    </source>
</evidence>
<dbReference type="EMBL" id="ML005127">
    <property type="protein sequence ID" value="RKP19998.1"/>
    <property type="molecule type" value="Genomic_DNA"/>
</dbReference>
<dbReference type="AlphaFoldDB" id="A0A075B2Q0"/>